<evidence type="ECO:0000313" key="1">
    <source>
        <dbReference type="EMBL" id="SDC21803.1"/>
    </source>
</evidence>
<sequence length="135" mass="15078">MFILNPRLAADIFEGEYIIANLDTGLYYSVQGLAVSLLNALPFEDEADLVRSFCESLPQHAAVIEAELIPVFRQLLDEDIVRSVEGAGITARARPDAPVAYQPPKFNKYADMQDLLMLDPIHDVDEEGWVVQKES</sequence>
<dbReference type="AlphaFoldDB" id="A0A1G6JSX9"/>
<dbReference type="RefSeq" id="WP_090388534.1">
    <property type="nucleotide sequence ID" value="NZ_FMZO01000001.1"/>
</dbReference>
<dbReference type="Proteomes" id="UP000198757">
    <property type="component" value="Unassembled WGS sequence"/>
</dbReference>
<dbReference type="STRING" id="1285928.SAMN04487894_101629"/>
<organism evidence="1 2">
    <name type="scientific">Niabella drilacis (strain DSM 25811 / CCM 8410 / CCUG 62505 / LMG 26954 / E90)</name>
    <dbReference type="NCBI Taxonomy" id="1285928"/>
    <lineage>
        <taxon>Bacteria</taxon>
        <taxon>Pseudomonadati</taxon>
        <taxon>Bacteroidota</taxon>
        <taxon>Chitinophagia</taxon>
        <taxon>Chitinophagales</taxon>
        <taxon>Chitinophagaceae</taxon>
        <taxon>Niabella</taxon>
    </lineage>
</organism>
<dbReference type="EMBL" id="FMZO01000001">
    <property type="protein sequence ID" value="SDC21803.1"/>
    <property type="molecule type" value="Genomic_DNA"/>
</dbReference>
<evidence type="ECO:0000313" key="2">
    <source>
        <dbReference type="Proteomes" id="UP000198757"/>
    </source>
</evidence>
<reference evidence="2" key="1">
    <citation type="submission" date="2016-10" db="EMBL/GenBank/DDBJ databases">
        <authorList>
            <person name="Varghese N."/>
            <person name="Submissions S."/>
        </authorList>
    </citation>
    <scope>NUCLEOTIDE SEQUENCE [LARGE SCALE GENOMIC DNA]</scope>
    <source>
        <strain evidence="2">DSM 25811 / CCM 8410 / LMG 26954 / E90</strain>
    </source>
</reference>
<evidence type="ECO:0008006" key="3">
    <source>
        <dbReference type="Google" id="ProtNLM"/>
    </source>
</evidence>
<dbReference type="OrthoDB" id="8686088at2"/>
<accession>A0A1G6JSX9</accession>
<protein>
    <recommendedName>
        <fullName evidence="3">Coenzyme PQQ synthesis protein D (PqqD)</fullName>
    </recommendedName>
</protein>
<proteinExistence type="predicted"/>
<keyword evidence="2" id="KW-1185">Reference proteome</keyword>
<gene>
    <name evidence="1" type="ORF">SAMN04487894_101629</name>
</gene>
<name>A0A1G6JSX9_NIADE</name>